<name>A0A926E5T5_9FIRM</name>
<feature type="transmembrane region" description="Helical" evidence="1">
    <location>
        <begin position="292"/>
        <end position="312"/>
    </location>
</feature>
<dbReference type="InterPro" id="IPR052173">
    <property type="entry name" value="Beta-lactam_resp_regulator"/>
</dbReference>
<feature type="domain" description="Peptidase M56" evidence="2">
    <location>
        <begin position="11"/>
        <end position="284"/>
    </location>
</feature>
<feature type="transmembrane region" description="Helical" evidence="1">
    <location>
        <begin position="116"/>
        <end position="137"/>
    </location>
</feature>
<sequence length="849" mass="94483">MILMMEGIFKTVLQMSATAGYVILLTFIVRLCLKKAPKIFSYCLWAAAFFRLICPVSFESALSLIPHGRQMGDAVPPFAGRMLSVTGTGGADPSGVTVAPPLPPAAPSGMTPAERFWLAAGAVWIAGVVLLLLYSTVTTVMLKRSLKNAVPAGDNVYEAPNLQTPFVLGFFHPNIYVPAGLSGRERQYILAHERTHIRRKDYLIKPLAFFILCVHWFNPLVWAAFFLLGKDMEMSCDERVLKDLGPGIKKDYSSSLLSFASGRRFVGGSPLAFGEGSVKSRIKNVLSYKKPAFWILLAALFAVIGVTTALLANPRTFDYAKAEAAALRFSTSETEPEKIGTAAFEHYYGTFQKKNVPDEYRLDDVSLKSIELSAGDEAEFLAMMEFTYTAGEKCLLLEGPADNKEQWQSIRVKSLGKGDYEIVAIGKRVDNQGLLTAGDAQGITVQTDGDRPVSAEFGRTLWRDIAVTPQMMENELYTMKGFLFSVSEAKKGIWLGLRFSDQKPRSSEAVGLIIDGKKAPGAYPSQYIGCDVMVPEKPGRYHVYIDLTWPDGTPETIYFPITVWEGKKPQEPPVGARERSYSVVADDNAPIGCEFGIDRNNTDALTLLSKLQSLNGFYYQIGTTDNQYVKLQFHDEKPQSVYLRLVGSNGWQEEYPIDSETYHIKVPNGIGWYNYFADITWEDGATETAYFWVKVDKDALQPTNPWDSTIDDGSGEKVELMEKLQLSSMFNPAWYGAINPYRVGGPLEIYCVDEDAVKEAIRFMGITDEIAYFSCTYSRAELEKLYEELRQEKLIQKALQNGYIRLSVDITNPAVQLSIVPLCDFETENQILDFAENHPMSEGIAVSIT</sequence>
<proteinExistence type="predicted"/>
<keyword evidence="1" id="KW-0812">Transmembrane</keyword>
<dbReference type="PANTHER" id="PTHR34978">
    <property type="entry name" value="POSSIBLE SENSOR-TRANSDUCER PROTEIN BLAR"/>
    <property type="match status" value="1"/>
</dbReference>
<protein>
    <recommendedName>
        <fullName evidence="2">Peptidase M56 domain-containing protein</fullName>
    </recommendedName>
</protein>
<organism evidence="3 4">
    <name type="scientific">Fumia xinanensis</name>
    <dbReference type="NCBI Taxonomy" id="2763659"/>
    <lineage>
        <taxon>Bacteria</taxon>
        <taxon>Bacillati</taxon>
        <taxon>Bacillota</taxon>
        <taxon>Clostridia</taxon>
        <taxon>Eubacteriales</taxon>
        <taxon>Oscillospiraceae</taxon>
        <taxon>Fumia</taxon>
    </lineage>
</organism>
<feature type="transmembrane region" description="Helical" evidence="1">
    <location>
        <begin position="207"/>
        <end position="228"/>
    </location>
</feature>
<dbReference type="AlphaFoldDB" id="A0A926E5T5"/>
<keyword evidence="1" id="KW-1133">Transmembrane helix</keyword>
<dbReference type="Pfam" id="PF05569">
    <property type="entry name" value="Peptidase_M56"/>
    <property type="match status" value="1"/>
</dbReference>
<reference evidence="3" key="1">
    <citation type="submission" date="2020-08" db="EMBL/GenBank/DDBJ databases">
        <title>Genome public.</title>
        <authorList>
            <person name="Liu C."/>
            <person name="Sun Q."/>
        </authorList>
    </citation>
    <scope>NUCLEOTIDE SEQUENCE</scope>
    <source>
        <strain evidence="3">NSJ-33</strain>
    </source>
</reference>
<evidence type="ECO:0000256" key="1">
    <source>
        <dbReference type="SAM" id="Phobius"/>
    </source>
</evidence>
<dbReference type="PANTHER" id="PTHR34978:SF3">
    <property type="entry name" value="SLR0241 PROTEIN"/>
    <property type="match status" value="1"/>
</dbReference>
<comment type="caution">
    <text evidence="3">The sequence shown here is derived from an EMBL/GenBank/DDBJ whole genome shotgun (WGS) entry which is preliminary data.</text>
</comment>
<gene>
    <name evidence="3" type="ORF">H8710_08150</name>
</gene>
<keyword evidence="4" id="KW-1185">Reference proteome</keyword>
<evidence type="ECO:0000259" key="2">
    <source>
        <dbReference type="Pfam" id="PF05569"/>
    </source>
</evidence>
<evidence type="ECO:0000313" key="4">
    <source>
        <dbReference type="Proteomes" id="UP000610760"/>
    </source>
</evidence>
<dbReference type="CDD" id="cd07341">
    <property type="entry name" value="M56_BlaR1_MecR1_like"/>
    <property type="match status" value="1"/>
</dbReference>
<feature type="transmembrane region" description="Helical" evidence="1">
    <location>
        <begin position="12"/>
        <end position="32"/>
    </location>
</feature>
<keyword evidence="1" id="KW-0472">Membrane</keyword>
<accession>A0A926E5T5</accession>
<dbReference type="Proteomes" id="UP000610760">
    <property type="component" value="Unassembled WGS sequence"/>
</dbReference>
<dbReference type="InterPro" id="IPR008756">
    <property type="entry name" value="Peptidase_M56"/>
</dbReference>
<dbReference type="RefSeq" id="WP_249294996.1">
    <property type="nucleotide sequence ID" value="NZ_JACRSV010000002.1"/>
</dbReference>
<dbReference type="EMBL" id="JACRSV010000002">
    <property type="protein sequence ID" value="MBC8560035.1"/>
    <property type="molecule type" value="Genomic_DNA"/>
</dbReference>
<evidence type="ECO:0000313" key="3">
    <source>
        <dbReference type="EMBL" id="MBC8560035.1"/>
    </source>
</evidence>